<keyword evidence="7" id="KW-1185">Reference proteome</keyword>
<feature type="chain" id="PRO_5018709089" evidence="6">
    <location>
        <begin position="27"/>
        <end position="78"/>
    </location>
</feature>
<evidence type="ECO:0000256" key="2">
    <source>
        <dbReference type="ARBA" id="ARBA00022529"/>
    </source>
</evidence>
<reference evidence="7" key="1">
    <citation type="journal article" date="2013" name="Nat. Biotechnol.">
        <title>Draft genome sequence of chickpea (Cicer arietinum) provides a resource for trait improvement.</title>
        <authorList>
            <person name="Varshney R.K."/>
            <person name="Song C."/>
            <person name="Saxena R.K."/>
            <person name="Azam S."/>
            <person name="Yu S."/>
            <person name="Sharpe A.G."/>
            <person name="Cannon S."/>
            <person name="Baek J."/>
            <person name="Rosen B.D."/>
            <person name="Tar'an B."/>
            <person name="Millan T."/>
            <person name="Zhang X."/>
            <person name="Ramsay L.D."/>
            <person name="Iwata A."/>
            <person name="Wang Y."/>
            <person name="Nelson W."/>
            <person name="Farmer A.D."/>
            <person name="Gaur P.M."/>
            <person name="Soderlund C."/>
            <person name="Penmetsa R.V."/>
            <person name="Xu C."/>
            <person name="Bharti A.K."/>
            <person name="He W."/>
            <person name="Winter P."/>
            <person name="Zhao S."/>
            <person name="Hane J.K."/>
            <person name="Carrasquilla-Garcia N."/>
            <person name="Condie J.A."/>
            <person name="Upadhyaya H.D."/>
            <person name="Luo M.C."/>
            <person name="Thudi M."/>
            <person name="Gowda C.L."/>
            <person name="Singh N.P."/>
            <person name="Lichtenzveig J."/>
            <person name="Gali K.K."/>
            <person name="Rubio J."/>
            <person name="Nadarajan N."/>
            <person name="Dolezel J."/>
            <person name="Bansal K.C."/>
            <person name="Xu X."/>
            <person name="Edwards D."/>
            <person name="Zhang G."/>
            <person name="Kahl G."/>
            <person name="Gil J."/>
            <person name="Singh K.B."/>
            <person name="Datta S.K."/>
            <person name="Jackson S.A."/>
            <person name="Wang J."/>
            <person name="Cook D.R."/>
        </authorList>
    </citation>
    <scope>NUCLEOTIDE SEQUENCE [LARGE SCALE GENOMIC DNA]</scope>
    <source>
        <strain evidence="7">cv. CDC Frontier</strain>
    </source>
</reference>
<evidence type="ECO:0000256" key="5">
    <source>
        <dbReference type="ARBA" id="ARBA00023157"/>
    </source>
</evidence>
<dbReference type="Pfam" id="PF25052">
    <property type="entry name" value="AtDEF-like"/>
    <property type="match status" value="1"/>
</dbReference>
<feature type="signal peptide" evidence="6">
    <location>
        <begin position="1"/>
        <end position="26"/>
    </location>
</feature>
<proteinExistence type="inferred from homology"/>
<keyword evidence="4" id="KW-0611">Plant defense</keyword>
<keyword evidence="6" id="KW-0732">Signal</keyword>
<dbReference type="Proteomes" id="UP000087171">
    <property type="component" value="Chromosome Ca1"/>
</dbReference>
<accession>A0A3Q7YF10</accession>
<evidence type="ECO:0000313" key="8">
    <source>
        <dbReference type="RefSeq" id="XP_027189715.1"/>
    </source>
</evidence>
<evidence type="ECO:0000256" key="4">
    <source>
        <dbReference type="ARBA" id="ARBA00022821"/>
    </source>
</evidence>
<dbReference type="RefSeq" id="XP_027189715.1">
    <property type="nucleotide sequence ID" value="XM_027333914.1"/>
</dbReference>
<dbReference type="AlphaFoldDB" id="A0A3Q7YF10"/>
<dbReference type="InterPro" id="IPR010851">
    <property type="entry name" value="DEFL"/>
</dbReference>
<evidence type="ECO:0000256" key="3">
    <source>
        <dbReference type="ARBA" id="ARBA00022577"/>
    </source>
</evidence>
<keyword evidence="5" id="KW-1015">Disulfide bond</keyword>
<evidence type="ECO:0000313" key="7">
    <source>
        <dbReference type="Proteomes" id="UP000087171"/>
    </source>
</evidence>
<name>A0A3Q7YF10_CICAR</name>
<protein>
    <submittedName>
        <fullName evidence="8">Defensin-like protein 83</fullName>
    </submittedName>
</protein>
<sequence length="78" mass="8767">MAFRNHHFYVFCILCVGLSLLSGSNAFDFPIPPGKVCIKNKCSNDSHCNQECKQKGFIKGGSCYSFTEVDYRCCCVKK</sequence>
<gene>
    <name evidence="8" type="primary">LOC113786312</name>
</gene>
<organism evidence="7 8">
    <name type="scientific">Cicer arietinum</name>
    <name type="common">Chickpea</name>
    <name type="synonym">Garbanzo</name>
    <dbReference type="NCBI Taxonomy" id="3827"/>
    <lineage>
        <taxon>Eukaryota</taxon>
        <taxon>Viridiplantae</taxon>
        <taxon>Streptophyta</taxon>
        <taxon>Embryophyta</taxon>
        <taxon>Tracheophyta</taxon>
        <taxon>Spermatophyta</taxon>
        <taxon>Magnoliopsida</taxon>
        <taxon>eudicotyledons</taxon>
        <taxon>Gunneridae</taxon>
        <taxon>Pentapetalae</taxon>
        <taxon>rosids</taxon>
        <taxon>fabids</taxon>
        <taxon>Fabales</taxon>
        <taxon>Fabaceae</taxon>
        <taxon>Papilionoideae</taxon>
        <taxon>50 kb inversion clade</taxon>
        <taxon>NPAAA clade</taxon>
        <taxon>Hologalegina</taxon>
        <taxon>IRL clade</taxon>
        <taxon>Cicereae</taxon>
        <taxon>Cicer</taxon>
    </lineage>
</organism>
<reference evidence="8" key="2">
    <citation type="submission" date="2025-08" db="UniProtKB">
        <authorList>
            <consortium name="RefSeq"/>
        </authorList>
    </citation>
    <scope>IDENTIFICATION</scope>
    <source>
        <tissue evidence="8">Etiolated seedlings</tissue>
    </source>
</reference>
<keyword evidence="3" id="KW-0295">Fungicide</keyword>
<evidence type="ECO:0000256" key="6">
    <source>
        <dbReference type="SAM" id="SignalP"/>
    </source>
</evidence>
<evidence type="ECO:0000256" key="1">
    <source>
        <dbReference type="ARBA" id="ARBA00006722"/>
    </source>
</evidence>
<comment type="similarity">
    <text evidence="1">Belongs to the DEFL family.</text>
</comment>
<keyword evidence="2" id="KW-0929">Antimicrobial</keyword>